<evidence type="ECO:0000256" key="1">
    <source>
        <dbReference type="SAM" id="Phobius"/>
    </source>
</evidence>
<proteinExistence type="predicted"/>
<evidence type="ECO:0000313" key="3">
    <source>
        <dbReference type="Proteomes" id="UP000265875"/>
    </source>
</evidence>
<dbReference type="InterPro" id="IPR019995">
    <property type="entry name" value="Cellulose_BcsF/YhjT"/>
</dbReference>
<keyword evidence="1" id="KW-0812">Transmembrane</keyword>
<reference evidence="2 3" key="1">
    <citation type="submission" date="2018-08" db="EMBL/GenBank/DDBJ databases">
        <title>Draft genome sequence of the cyanotroph, Pseudomonas monteilii BCN3.</title>
        <authorList>
            <person name="Jones L.B."/>
            <person name="Kunz D.A."/>
        </authorList>
    </citation>
    <scope>NUCLEOTIDE SEQUENCE [LARGE SCALE GENOMIC DNA]</scope>
    <source>
        <strain evidence="2 3">BCN3</strain>
    </source>
</reference>
<organism evidence="2 3">
    <name type="scientific">Pseudomonas monteilii</name>
    <dbReference type="NCBI Taxonomy" id="76759"/>
    <lineage>
        <taxon>Bacteria</taxon>
        <taxon>Pseudomonadati</taxon>
        <taxon>Pseudomonadota</taxon>
        <taxon>Gammaproteobacteria</taxon>
        <taxon>Pseudomonadales</taxon>
        <taxon>Pseudomonadaceae</taxon>
        <taxon>Pseudomonas</taxon>
    </lineage>
</organism>
<feature type="transmembrane region" description="Helical" evidence="1">
    <location>
        <begin position="6"/>
        <end position="28"/>
    </location>
</feature>
<dbReference type="AlphaFoldDB" id="A0A399M5T0"/>
<keyword evidence="1" id="KW-1133">Transmembrane helix</keyword>
<gene>
    <name evidence="2" type="primary">bcsF</name>
    <name evidence="2" type="ORF">D0894_14775</name>
</gene>
<sequence length="61" mass="6861">MNFAQLLQVAGITALVTLGLTLLLLRLWTALRGGLRRRLPPRYLKPLGVRHRAACQEPQND</sequence>
<evidence type="ECO:0000313" key="2">
    <source>
        <dbReference type="EMBL" id="RII77134.1"/>
    </source>
</evidence>
<name>A0A399M5T0_9PSED</name>
<dbReference type="RefSeq" id="WP_119370316.1">
    <property type="nucleotide sequence ID" value="NZ_QWLL01000032.1"/>
</dbReference>
<dbReference type="EMBL" id="QWLL01000032">
    <property type="protein sequence ID" value="RII77134.1"/>
    <property type="molecule type" value="Genomic_DNA"/>
</dbReference>
<accession>A0A399M5T0</accession>
<dbReference type="NCBIfam" id="TIGR03493">
    <property type="entry name" value="cellullose_BcsF"/>
    <property type="match status" value="1"/>
</dbReference>
<protein>
    <submittedName>
        <fullName evidence="2">Cellulose biosynthesis protein BcsF</fullName>
    </submittedName>
</protein>
<dbReference type="Pfam" id="PF11120">
    <property type="entry name" value="CBP_BcsF"/>
    <property type="match status" value="1"/>
</dbReference>
<keyword evidence="1" id="KW-0472">Membrane</keyword>
<dbReference type="Proteomes" id="UP000265875">
    <property type="component" value="Unassembled WGS sequence"/>
</dbReference>
<comment type="caution">
    <text evidence="2">The sequence shown here is derived from an EMBL/GenBank/DDBJ whole genome shotgun (WGS) entry which is preliminary data.</text>
</comment>